<dbReference type="Proteomes" id="UP001642487">
    <property type="component" value="Chromosome 8"/>
</dbReference>
<evidence type="ECO:0000313" key="5">
    <source>
        <dbReference type="EMBL" id="CAK9327943.1"/>
    </source>
</evidence>
<comment type="subcellular location">
    <subcellularLocation>
        <location evidence="2">Cytoplasm</location>
    </subcellularLocation>
    <subcellularLocation>
        <location evidence="1">Nucleus</location>
    </subcellularLocation>
</comment>
<gene>
    <name evidence="5" type="ORF">CITCOLO1_LOCUS20343</name>
</gene>
<evidence type="ECO:0000256" key="3">
    <source>
        <dbReference type="ARBA" id="ARBA00022490"/>
    </source>
</evidence>
<evidence type="ECO:0000256" key="4">
    <source>
        <dbReference type="ARBA" id="ARBA00023242"/>
    </source>
</evidence>
<accession>A0ABP0Z583</accession>
<protein>
    <submittedName>
        <fullName evidence="5">Uncharacterized protein</fullName>
    </submittedName>
</protein>
<name>A0ABP0Z583_9ROSI</name>
<keyword evidence="3" id="KW-0963">Cytoplasm</keyword>
<keyword evidence="6" id="KW-1185">Reference proteome</keyword>
<dbReference type="PANTHER" id="PTHR31250:SF14">
    <property type="entry name" value="IQ DOMAIN-CONTAINING PROTEIN IQM2"/>
    <property type="match status" value="1"/>
</dbReference>
<dbReference type="InterPro" id="IPR044159">
    <property type="entry name" value="IQM"/>
</dbReference>
<dbReference type="PANTHER" id="PTHR31250">
    <property type="entry name" value="IQ DOMAIN-CONTAINING PROTEIN IQM3"/>
    <property type="match status" value="1"/>
</dbReference>
<evidence type="ECO:0000313" key="6">
    <source>
        <dbReference type="Proteomes" id="UP001642487"/>
    </source>
</evidence>
<evidence type="ECO:0000256" key="2">
    <source>
        <dbReference type="ARBA" id="ARBA00004496"/>
    </source>
</evidence>
<keyword evidence="4" id="KW-0539">Nucleus</keyword>
<organism evidence="5 6">
    <name type="scientific">Citrullus colocynthis</name>
    <name type="common">colocynth</name>
    <dbReference type="NCBI Taxonomy" id="252529"/>
    <lineage>
        <taxon>Eukaryota</taxon>
        <taxon>Viridiplantae</taxon>
        <taxon>Streptophyta</taxon>
        <taxon>Embryophyta</taxon>
        <taxon>Tracheophyta</taxon>
        <taxon>Spermatophyta</taxon>
        <taxon>Magnoliopsida</taxon>
        <taxon>eudicotyledons</taxon>
        <taxon>Gunneridae</taxon>
        <taxon>Pentapetalae</taxon>
        <taxon>rosids</taxon>
        <taxon>fabids</taxon>
        <taxon>Cucurbitales</taxon>
        <taxon>Cucurbitaceae</taxon>
        <taxon>Benincaseae</taxon>
        <taxon>Citrullus</taxon>
    </lineage>
</organism>
<dbReference type="EMBL" id="OZ021742">
    <property type="protein sequence ID" value="CAK9327943.1"/>
    <property type="molecule type" value="Genomic_DNA"/>
</dbReference>
<sequence length="87" mass="10463">MLALQHWLEAIDPRHCYGQNLQFYYDKWLHCQSEQPFFYWLDVGEGKGVDLVEECPRVKLQQQCIKYLGLLERTTYEVVVEDGKFIY</sequence>
<reference evidence="5 6" key="1">
    <citation type="submission" date="2024-03" db="EMBL/GenBank/DDBJ databases">
        <authorList>
            <person name="Gkanogiannis A."/>
            <person name="Becerra Lopez-Lavalle L."/>
        </authorList>
    </citation>
    <scope>NUCLEOTIDE SEQUENCE [LARGE SCALE GENOMIC DNA]</scope>
</reference>
<evidence type="ECO:0000256" key="1">
    <source>
        <dbReference type="ARBA" id="ARBA00004123"/>
    </source>
</evidence>
<proteinExistence type="predicted"/>